<sequence length="169" mass="18811">MSTSTTASQATLDEVLKAMVKSQKETQAQLDAIKEAFQSNKEAGRIIAKPSNFKGETWDVARFLPMFKNWATQEKVLQHPTEKDQLDEWKTIQSALSFCEGKAGALAAYYLIQANKVALGELPANQFPFGGRWAQFEESFKVWFGAANEKADAIKILTNFKQGNKTATL</sequence>
<comment type="caution">
    <text evidence="1">The sequence shown here is derived from an EMBL/GenBank/DDBJ whole genome shotgun (WGS) entry which is preliminary data.</text>
</comment>
<keyword evidence="2" id="KW-1185">Reference proteome</keyword>
<evidence type="ECO:0000313" key="2">
    <source>
        <dbReference type="Proteomes" id="UP001437256"/>
    </source>
</evidence>
<dbReference type="Proteomes" id="UP001437256">
    <property type="component" value="Unassembled WGS sequence"/>
</dbReference>
<protein>
    <submittedName>
        <fullName evidence="1">Uncharacterized protein</fullName>
    </submittedName>
</protein>
<organism evidence="1 2">
    <name type="scientific">Marasmius tenuissimus</name>
    <dbReference type="NCBI Taxonomy" id="585030"/>
    <lineage>
        <taxon>Eukaryota</taxon>
        <taxon>Fungi</taxon>
        <taxon>Dikarya</taxon>
        <taxon>Basidiomycota</taxon>
        <taxon>Agaricomycotina</taxon>
        <taxon>Agaricomycetes</taxon>
        <taxon>Agaricomycetidae</taxon>
        <taxon>Agaricales</taxon>
        <taxon>Marasmiineae</taxon>
        <taxon>Marasmiaceae</taxon>
        <taxon>Marasmius</taxon>
    </lineage>
</organism>
<reference evidence="1 2" key="1">
    <citation type="submission" date="2024-05" db="EMBL/GenBank/DDBJ databases">
        <title>A draft genome resource for the thread blight pathogen Marasmius tenuissimus strain MS-2.</title>
        <authorList>
            <person name="Yulfo-Soto G.E."/>
            <person name="Baruah I.K."/>
            <person name="Amoako-Attah I."/>
            <person name="Bukari Y."/>
            <person name="Meinhardt L.W."/>
            <person name="Bailey B.A."/>
            <person name="Cohen S.P."/>
        </authorList>
    </citation>
    <scope>NUCLEOTIDE SEQUENCE [LARGE SCALE GENOMIC DNA]</scope>
    <source>
        <strain evidence="1 2">MS-2</strain>
    </source>
</reference>
<evidence type="ECO:0000313" key="1">
    <source>
        <dbReference type="EMBL" id="KAL0070332.1"/>
    </source>
</evidence>
<gene>
    <name evidence="1" type="ORF">AAF712_002520</name>
</gene>
<accession>A0ABR3ACN9</accession>
<name>A0ABR3ACN9_9AGAR</name>
<proteinExistence type="predicted"/>
<dbReference type="EMBL" id="JBBXMP010000007">
    <property type="protein sequence ID" value="KAL0070332.1"/>
    <property type="molecule type" value="Genomic_DNA"/>
</dbReference>